<feature type="compositionally biased region" description="Polar residues" evidence="1">
    <location>
        <begin position="625"/>
        <end position="645"/>
    </location>
</feature>
<protein>
    <submittedName>
        <fullName evidence="2">Uncharacterized protein</fullName>
    </submittedName>
</protein>
<gene>
    <name evidence="2" type="ORF">H696_01584</name>
</gene>
<dbReference type="Proteomes" id="UP000030693">
    <property type="component" value="Unassembled WGS sequence"/>
</dbReference>
<proteinExistence type="predicted"/>
<reference evidence="2" key="1">
    <citation type="submission" date="2013-04" db="EMBL/GenBank/DDBJ databases">
        <title>The Genome Sequence of Fonticula alba ATCC 38817.</title>
        <authorList>
            <consortium name="The Broad Institute Genomics Platform"/>
            <person name="Russ C."/>
            <person name="Cuomo C."/>
            <person name="Burger G."/>
            <person name="Gray M.W."/>
            <person name="Holland P.W.H."/>
            <person name="King N."/>
            <person name="Lang F.B.F."/>
            <person name="Roger A.J."/>
            <person name="Ruiz-Trillo I."/>
            <person name="Brown M."/>
            <person name="Walker B."/>
            <person name="Young S."/>
            <person name="Zeng Q."/>
            <person name="Gargeya S."/>
            <person name="Fitzgerald M."/>
            <person name="Haas B."/>
            <person name="Abouelleil A."/>
            <person name="Allen A.W."/>
            <person name="Alvarado L."/>
            <person name="Arachchi H.M."/>
            <person name="Berlin A.M."/>
            <person name="Chapman S.B."/>
            <person name="Gainer-Dewar J."/>
            <person name="Goldberg J."/>
            <person name="Griggs A."/>
            <person name="Gujja S."/>
            <person name="Hansen M."/>
            <person name="Howarth C."/>
            <person name="Imamovic A."/>
            <person name="Ireland A."/>
            <person name="Larimer J."/>
            <person name="McCowan C."/>
            <person name="Murphy C."/>
            <person name="Pearson M."/>
            <person name="Poon T.W."/>
            <person name="Priest M."/>
            <person name="Roberts A."/>
            <person name="Saif S."/>
            <person name="Shea T."/>
            <person name="Sisk P."/>
            <person name="Sykes S."/>
            <person name="Wortman J."/>
            <person name="Nusbaum C."/>
            <person name="Birren B."/>
        </authorList>
    </citation>
    <scope>NUCLEOTIDE SEQUENCE [LARGE SCALE GENOMIC DNA]</scope>
    <source>
        <strain evidence="2">ATCC 38817</strain>
    </source>
</reference>
<dbReference type="GeneID" id="20526309"/>
<feature type="compositionally biased region" description="Low complexity" evidence="1">
    <location>
        <begin position="802"/>
        <end position="832"/>
    </location>
</feature>
<accession>A0A058ZFC7</accession>
<name>A0A058ZFC7_FONAL</name>
<feature type="compositionally biased region" description="Low complexity" evidence="1">
    <location>
        <begin position="651"/>
        <end position="661"/>
    </location>
</feature>
<dbReference type="EMBL" id="KB932202">
    <property type="protein sequence ID" value="KCV72182.1"/>
    <property type="molecule type" value="Genomic_DNA"/>
</dbReference>
<dbReference type="PANTHER" id="PTHR13223:SF2">
    <property type="entry name" value="ACIDIC FIBROBLAST GROWTH FACTOR INTRACELLULAR-BINDING PROTEIN"/>
    <property type="match status" value="1"/>
</dbReference>
<sequence length="855" mass="89496">MGFCRVVDHPTRLDYVCFQLWIRGIPAHLAMKHPIFRDRLAPGQVQVHVITQYRLFALMEEHLVEPPIDSANLFVVPVSTLPPLPRHVIARVLDEYYHIDDILARQVISHAKLGNSTRKLLEEELMRYVRRATLMHDMASLHAPDDTATTGISRGSGLSSADLAPLGRPVAGTTRDGALGSGGGGGSFASGLLFQLSFGLLGAAGARTSAIDIKTHSDQILAVAQTVLRRQLENFKRVTKAIDTTGPFPEKIKSSYCLGDALVNRYACIIFARYHRIDVGAPPVGQMFQFADSLSHQFAITSVEAPAPRPPAPQSFEEMRAQERAAMAAAAPADLGSMSAAPLLGVTSASVGMAFHSTERMSSLTHGGMSSESSLSTLQAYSSTGADGHSSPVAASRSGSAFRSPVTVAASTNSNISSVVTTRSRRLWQVPFTDIEHCLVAVMAGWTDGTHAHFRRDPAFSPELPLVTACVSVKIDPLFVEAAASLRGAAYTVEFDRLRDALQMALEQELGRPSGSLRAFLRRFLPNLLSLASHLLAERTFRQVLLDILERVVDPLRRGCAPTGRRGLASPAAGGTGGTFAGNSPSMQQLHQQSQHGTASTMSVATGGNGAGPPGGGGVTPSPSLRQMSHLSAGSEGQHSATGTISPSPSPNRNASRPPSAILSARPPGASQPSASGGEAADFAAGAAVAASAPATPAVAIGTAPLAMDASPMGEAQALPLPSDAGSTAATTAAAAAAGSSSSSSGGSQTAALNQLPALTRDDARVFFRLLRQHLLDWQQAQAESLTGGNRGGAGMSEGHLPSAAARQASSSQPAPPQQQQQQQHPGQGQPSTFAAMHQFLDVVARVADRLYHVP</sequence>
<dbReference type="GO" id="GO:0005634">
    <property type="term" value="C:nucleus"/>
    <property type="evidence" value="ECO:0007669"/>
    <property type="project" value="TreeGrafter"/>
</dbReference>
<evidence type="ECO:0000256" key="1">
    <source>
        <dbReference type="SAM" id="MobiDB-lite"/>
    </source>
</evidence>
<feature type="region of interest" description="Disordered" evidence="1">
    <location>
        <begin position="559"/>
        <end position="678"/>
    </location>
</feature>
<feature type="compositionally biased region" description="Polar residues" evidence="1">
    <location>
        <begin position="583"/>
        <end position="603"/>
    </location>
</feature>
<dbReference type="Pfam" id="PF05427">
    <property type="entry name" value="FIBP"/>
    <property type="match status" value="1"/>
</dbReference>
<feature type="region of interest" description="Disordered" evidence="1">
    <location>
        <begin position="786"/>
        <end position="832"/>
    </location>
</feature>
<evidence type="ECO:0000313" key="2">
    <source>
        <dbReference type="EMBL" id="KCV72182.1"/>
    </source>
</evidence>
<keyword evidence="3" id="KW-1185">Reference proteome</keyword>
<dbReference type="OrthoDB" id="16955at2759"/>
<dbReference type="PANTHER" id="PTHR13223">
    <property type="entry name" value="ACIDIC FIBROBLAST GROWTH FACTOR INTRACELLULAR BINDING PROTEIN"/>
    <property type="match status" value="1"/>
</dbReference>
<evidence type="ECO:0000313" key="3">
    <source>
        <dbReference type="Proteomes" id="UP000030693"/>
    </source>
</evidence>
<dbReference type="AlphaFoldDB" id="A0A058ZFC7"/>
<dbReference type="RefSeq" id="XP_009493760.1">
    <property type="nucleotide sequence ID" value="XM_009495485.1"/>
</dbReference>
<dbReference type="InterPro" id="IPR008614">
    <property type="entry name" value="FIBP"/>
</dbReference>
<organism evidence="2">
    <name type="scientific">Fonticula alba</name>
    <name type="common">Slime mold</name>
    <dbReference type="NCBI Taxonomy" id="691883"/>
    <lineage>
        <taxon>Eukaryota</taxon>
        <taxon>Rotosphaerida</taxon>
        <taxon>Fonticulaceae</taxon>
        <taxon>Fonticula</taxon>
    </lineage>
</organism>
<feature type="compositionally biased region" description="Gly residues" evidence="1">
    <location>
        <begin position="607"/>
        <end position="619"/>
    </location>
</feature>